<evidence type="ECO:0000313" key="3">
    <source>
        <dbReference type="Proteomes" id="UP000039046"/>
    </source>
</evidence>
<evidence type="ECO:0000256" key="1">
    <source>
        <dbReference type="SAM" id="MobiDB-lite"/>
    </source>
</evidence>
<organism evidence="2 3">
    <name type="scientific">[Torrubiella] hemipterigena</name>
    <dbReference type="NCBI Taxonomy" id="1531966"/>
    <lineage>
        <taxon>Eukaryota</taxon>
        <taxon>Fungi</taxon>
        <taxon>Dikarya</taxon>
        <taxon>Ascomycota</taxon>
        <taxon>Pezizomycotina</taxon>
        <taxon>Sordariomycetes</taxon>
        <taxon>Hypocreomycetidae</taxon>
        <taxon>Hypocreales</taxon>
        <taxon>Clavicipitaceae</taxon>
        <taxon>Clavicipitaceae incertae sedis</taxon>
        <taxon>'Torrubiella' clade</taxon>
    </lineage>
</organism>
<protein>
    <submittedName>
        <fullName evidence="2">Uncharacterized protein</fullName>
    </submittedName>
</protein>
<feature type="compositionally biased region" description="Acidic residues" evidence="1">
    <location>
        <begin position="73"/>
        <end position="83"/>
    </location>
</feature>
<name>A0A0A1SIE8_9HYPO</name>
<dbReference type="OrthoDB" id="4089816at2759"/>
<sequence>MADETDDQAMLQMMGFSSFGGQANKKRKYNSAADASMSVHNVKSQAASSSTGANSLPLGNSKAPTSINKNEINLDDESDDDIKDETGVQAPSDTAIGSNEAGINTLKPGAGLPSRPAGVGIPPDEGNHDSYQTQNANRKPWYEGYYDYDSNKNPWAQLEQRMGLQPLDEWPGIEAVAPTT</sequence>
<dbReference type="AlphaFoldDB" id="A0A0A1SIE8"/>
<dbReference type="Proteomes" id="UP000039046">
    <property type="component" value="Unassembled WGS sequence"/>
</dbReference>
<feature type="compositionally biased region" description="Polar residues" evidence="1">
    <location>
        <begin position="38"/>
        <end position="71"/>
    </location>
</feature>
<reference evidence="2 3" key="1">
    <citation type="journal article" date="2015" name="Genome Announc.">
        <title>Draft Genome Sequence and Gene Annotation of the Entomopathogenic Fungus Verticillium hemipterigenum.</title>
        <authorList>
            <person name="Horn F."/>
            <person name="Habel A."/>
            <person name="Scharf D.H."/>
            <person name="Dworschak J."/>
            <person name="Brakhage A.A."/>
            <person name="Guthke R."/>
            <person name="Hertweck C."/>
            <person name="Linde J."/>
        </authorList>
    </citation>
    <scope>NUCLEOTIDE SEQUENCE [LARGE SCALE GENOMIC DNA]</scope>
</reference>
<gene>
    <name evidence="2" type="ORF">VHEMI00135</name>
</gene>
<feature type="region of interest" description="Disordered" evidence="1">
    <location>
        <begin position="16"/>
        <end position="138"/>
    </location>
</feature>
<dbReference type="HOGENOM" id="CLU_087072_0_0_1"/>
<proteinExistence type="predicted"/>
<accession>A0A0A1SIE8</accession>
<evidence type="ECO:0000313" key="2">
    <source>
        <dbReference type="EMBL" id="CEJ79923.1"/>
    </source>
</evidence>
<keyword evidence="3" id="KW-1185">Reference proteome</keyword>
<dbReference type="EMBL" id="CDHN01000001">
    <property type="protein sequence ID" value="CEJ79923.1"/>
    <property type="molecule type" value="Genomic_DNA"/>
</dbReference>